<evidence type="ECO:0000256" key="1">
    <source>
        <dbReference type="SAM" id="MobiDB-lite"/>
    </source>
</evidence>
<keyword evidence="3" id="KW-1185">Reference proteome</keyword>
<evidence type="ECO:0000313" key="2">
    <source>
        <dbReference type="EMBL" id="EPH41707.1"/>
    </source>
</evidence>
<organism evidence="2 3">
    <name type="scientific">Streptomyces aurantiacus JA 4570</name>
    <dbReference type="NCBI Taxonomy" id="1286094"/>
    <lineage>
        <taxon>Bacteria</taxon>
        <taxon>Bacillati</taxon>
        <taxon>Actinomycetota</taxon>
        <taxon>Actinomycetes</taxon>
        <taxon>Kitasatosporales</taxon>
        <taxon>Streptomycetaceae</taxon>
        <taxon>Streptomyces</taxon>
        <taxon>Streptomyces aurantiacus group</taxon>
    </lineage>
</organism>
<evidence type="ECO:0000313" key="3">
    <source>
        <dbReference type="Proteomes" id="UP000014629"/>
    </source>
</evidence>
<accession>S4AJQ1</accession>
<dbReference type="AlphaFoldDB" id="S4AJQ1"/>
<feature type="region of interest" description="Disordered" evidence="1">
    <location>
        <begin position="1"/>
        <end position="32"/>
    </location>
</feature>
<reference evidence="2 3" key="1">
    <citation type="submission" date="2013-02" db="EMBL/GenBank/DDBJ databases">
        <title>Draft Genome Sequence of Streptomyces aurantiacus, Which Produces Setomimycin.</title>
        <authorList>
            <person name="Gruening B.A."/>
            <person name="Praeg A."/>
            <person name="Erxleben A."/>
            <person name="Guenther S."/>
            <person name="Mueller M."/>
        </authorList>
    </citation>
    <scope>NUCLEOTIDE SEQUENCE [LARGE SCALE GENOMIC DNA]</scope>
    <source>
        <strain evidence="2 3">JA 4570</strain>
    </source>
</reference>
<name>S4AJQ1_9ACTN</name>
<sequence>MSQCGPETGIFSNGCRPGPHGDPRVGQDVWNT</sequence>
<dbReference type="EMBL" id="AOPZ01000289">
    <property type="protein sequence ID" value="EPH41707.1"/>
    <property type="molecule type" value="Genomic_DNA"/>
</dbReference>
<proteinExistence type="predicted"/>
<dbReference type="Proteomes" id="UP000014629">
    <property type="component" value="Unassembled WGS sequence"/>
</dbReference>
<comment type="caution">
    <text evidence="2">The sequence shown here is derived from an EMBL/GenBank/DDBJ whole genome shotgun (WGS) entry which is preliminary data.</text>
</comment>
<gene>
    <name evidence="2" type="ORF">STRAU_5244</name>
</gene>
<protein>
    <submittedName>
        <fullName evidence="2">Uncharacterized protein</fullName>
    </submittedName>
</protein>